<dbReference type="PANTHER" id="PTHR34801">
    <property type="entry name" value="EXPRESSED PROTEIN"/>
    <property type="match status" value="1"/>
</dbReference>
<dbReference type="PANTHER" id="PTHR34801:SF6">
    <property type="entry name" value="SLL1620 PROTEIN"/>
    <property type="match status" value="1"/>
</dbReference>
<accession>A0A1H7KKR4</accession>
<dbReference type="Proteomes" id="UP000198620">
    <property type="component" value="Unassembled WGS sequence"/>
</dbReference>
<dbReference type="EMBL" id="FOBH01000003">
    <property type="protein sequence ID" value="SEK87372.1"/>
    <property type="molecule type" value="Genomic_DNA"/>
</dbReference>
<dbReference type="Pfam" id="PF07386">
    <property type="entry name" value="DUF1499"/>
    <property type="match status" value="1"/>
</dbReference>
<reference evidence="1 2" key="1">
    <citation type="submission" date="2016-10" db="EMBL/GenBank/DDBJ databases">
        <authorList>
            <person name="de Groot N.N."/>
        </authorList>
    </citation>
    <scope>NUCLEOTIDE SEQUENCE [LARGE SCALE GENOMIC DNA]</scope>
    <source>
        <strain evidence="1 2">Nv1</strain>
    </source>
</reference>
<dbReference type="InterPro" id="IPR010865">
    <property type="entry name" value="DUF1499"/>
</dbReference>
<proteinExistence type="predicted"/>
<evidence type="ECO:0000313" key="1">
    <source>
        <dbReference type="EMBL" id="SEK87372.1"/>
    </source>
</evidence>
<sequence>MMIIKWGLIVIAVVVLTGLLAGQLGFLKGFPPTDLGVRDGKLKPPSKTPNSVSSQALLYPDHPQLAYADIAPLPLKGDSNATLNRIASTIESMEGGKIIKREPGYIYAQFTTRLMKYVDDVEFWYDPSAEVIQVRSASRLGSSDLGVNRKRIELVRQKLGSF</sequence>
<dbReference type="OrthoDB" id="9793534at2"/>
<evidence type="ECO:0000313" key="2">
    <source>
        <dbReference type="Proteomes" id="UP000198620"/>
    </source>
</evidence>
<dbReference type="AlphaFoldDB" id="A0A1H7KKR4"/>
<gene>
    <name evidence="1" type="ORF">SAMN05216387_103263</name>
</gene>
<dbReference type="STRING" id="1233.SAMN05216387_103263"/>
<keyword evidence="2" id="KW-1185">Reference proteome</keyword>
<organism evidence="1 2">
    <name type="scientific">Nitrosovibrio tenuis</name>
    <dbReference type="NCBI Taxonomy" id="1233"/>
    <lineage>
        <taxon>Bacteria</taxon>
        <taxon>Pseudomonadati</taxon>
        <taxon>Pseudomonadota</taxon>
        <taxon>Betaproteobacteria</taxon>
        <taxon>Nitrosomonadales</taxon>
        <taxon>Nitrosomonadaceae</taxon>
        <taxon>Nitrosovibrio</taxon>
    </lineage>
</organism>
<dbReference type="PIRSF" id="PIRSF026426">
    <property type="entry name" value="DUF1499"/>
    <property type="match status" value="1"/>
</dbReference>
<dbReference type="RefSeq" id="WP_090828104.1">
    <property type="nucleotide sequence ID" value="NZ_FOBH01000003.1"/>
</dbReference>
<protein>
    <submittedName>
        <fullName evidence="1">Uncharacterized conserved protein, DUF1499 family</fullName>
    </submittedName>
</protein>
<name>A0A1H7KKR4_9PROT</name>